<name>A0A9P6ZMG8_9AGAM</name>
<feature type="region of interest" description="Disordered" evidence="1">
    <location>
        <begin position="269"/>
        <end position="355"/>
    </location>
</feature>
<feature type="compositionally biased region" description="Basic and acidic residues" evidence="1">
    <location>
        <begin position="453"/>
        <end position="463"/>
    </location>
</feature>
<dbReference type="PANTHER" id="PTHR38248">
    <property type="entry name" value="FUNK1 6"/>
    <property type="match status" value="1"/>
</dbReference>
<dbReference type="PANTHER" id="PTHR38248:SF2">
    <property type="entry name" value="FUNK1 11"/>
    <property type="match status" value="1"/>
</dbReference>
<dbReference type="Proteomes" id="UP000714275">
    <property type="component" value="Unassembled WGS sequence"/>
</dbReference>
<reference evidence="3" key="1">
    <citation type="journal article" date="2020" name="New Phytol.">
        <title>Comparative genomics reveals dynamic genome evolution in host specialist ectomycorrhizal fungi.</title>
        <authorList>
            <person name="Lofgren L.A."/>
            <person name="Nguyen N.H."/>
            <person name="Vilgalys R."/>
            <person name="Ruytinx J."/>
            <person name="Liao H.L."/>
            <person name="Branco S."/>
            <person name="Kuo A."/>
            <person name="LaButti K."/>
            <person name="Lipzen A."/>
            <person name="Andreopoulos W."/>
            <person name="Pangilinan J."/>
            <person name="Riley R."/>
            <person name="Hundley H."/>
            <person name="Na H."/>
            <person name="Barry K."/>
            <person name="Grigoriev I.V."/>
            <person name="Stajich J.E."/>
            <person name="Kennedy P.G."/>
        </authorList>
    </citation>
    <scope>NUCLEOTIDE SEQUENCE</scope>
    <source>
        <strain evidence="3">DOB743</strain>
    </source>
</reference>
<dbReference type="AlphaFoldDB" id="A0A9P6ZMG8"/>
<feature type="compositionally biased region" description="Polar residues" evidence="1">
    <location>
        <begin position="1"/>
        <end position="17"/>
    </location>
</feature>
<evidence type="ECO:0000313" key="3">
    <source>
        <dbReference type="EMBL" id="KAG1772462.1"/>
    </source>
</evidence>
<feature type="region of interest" description="Disordered" evidence="1">
    <location>
        <begin position="1"/>
        <end position="25"/>
    </location>
</feature>
<feature type="compositionally biased region" description="Basic and acidic residues" evidence="1">
    <location>
        <begin position="321"/>
        <end position="332"/>
    </location>
</feature>
<gene>
    <name evidence="3" type="ORF">EV702DRAFT_623288</name>
</gene>
<evidence type="ECO:0000313" key="4">
    <source>
        <dbReference type="Proteomes" id="UP000714275"/>
    </source>
</evidence>
<accession>A0A9P6ZMG8</accession>
<dbReference type="EMBL" id="JABBWD010000053">
    <property type="protein sequence ID" value="KAG1772462.1"/>
    <property type="molecule type" value="Genomic_DNA"/>
</dbReference>
<dbReference type="InterPro" id="IPR011009">
    <property type="entry name" value="Kinase-like_dom_sf"/>
</dbReference>
<organism evidence="3 4">
    <name type="scientific">Suillus placidus</name>
    <dbReference type="NCBI Taxonomy" id="48579"/>
    <lineage>
        <taxon>Eukaryota</taxon>
        <taxon>Fungi</taxon>
        <taxon>Dikarya</taxon>
        <taxon>Basidiomycota</taxon>
        <taxon>Agaricomycotina</taxon>
        <taxon>Agaricomycetes</taxon>
        <taxon>Agaricomycetidae</taxon>
        <taxon>Boletales</taxon>
        <taxon>Suillineae</taxon>
        <taxon>Suillaceae</taxon>
        <taxon>Suillus</taxon>
    </lineage>
</organism>
<feature type="domain" description="Fungal-type protein kinase" evidence="2">
    <location>
        <begin position="341"/>
        <end position="545"/>
    </location>
</feature>
<keyword evidence="4" id="KW-1185">Reference proteome</keyword>
<dbReference type="InterPro" id="IPR040976">
    <property type="entry name" value="Pkinase_fungal"/>
</dbReference>
<feature type="region of interest" description="Disordered" evidence="1">
    <location>
        <begin position="448"/>
        <end position="472"/>
    </location>
</feature>
<comment type="caution">
    <text evidence="3">The sequence shown here is derived from an EMBL/GenBank/DDBJ whole genome shotgun (WGS) entry which is preliminary data.</text>
</comment>
<dbReference type="OrthoDB" id="5569250at2759"/>
<protein>
    <recommendedName>
        <fullName evidence="2">Fungal-type protein kinase domain-containing protein</fullName>
    </recommendedName>
</protein>
<feature type="compositionally biased region" description="Polar residues" evidence="1">
    <location>
        <begin position="269"/>
        <end position="297"/>
    </location>
</feature>
<proteinExistence type="predicted"/>
<feature type="compositionally biased region" description="Basic and acidic residues" evidence="1">
    <location>
        <begin position="298"/>
        <end position="312"/>
    </location>
</feature>
<feature type="compositionally biased region" description="Basic residues" evidence="1">
    <location>
        <begin position="340"/>
        <end position="355"/>
    </location>
</feature>
<dbReference type="Pfam" id="PF17667">
    <property type="entry name" value="Pkinase_fungal"/>
    <property type="match status" value="2"/>
</dbReference>
<dbReference type="Gene3D" id="1.10.510.10">
    <property type="entry name" value="Transferase(Phosphotransferase) domain 1"/>
    <property type="match status" value="1"/>
</dbReference>
<feature type="domain" description="Fungal-type protein kinase" evidence="2">
    <location>
        <begin position="586"/>
        <end position="713"/>
    </location>
</feature>
<evidence type="ECO:0000256" key="1">
    <source>
        <dbReference type="SAM" id="MobiDB-lite"/>
    </source>
</evidence>
<sequence length="812" mass="92498">MANNAGATESVTNTPPRNSGLPADLKSTPHAVGSAVVSEHIDTLGVNVSDVHPWIGRDVKNFEQCGADEMLEQLLEMCIDPSQSLPPSQKSALLDTSLEAVLHLCNGSGVARKIKQHLIEFCDVESEKPSYSGFVQAANTALRALEKVKVPGIPDFNNDEETKILFHVNDPAIISQTHQGKKSIRKPDIVVVSYESAAGIIPEGKSTNVYQSACKEPTQDHENFQWTQVRTTLELKRPKDRLPHPPSTYNKDYVIPTVLYMDYAKEMNASAQPTDSTPATGPAQTSYKKSNELQNISERLRSSKRGSDHLDSNEPPNIKRSKQDEERQSRREEEEEEEKKKKKKKKKKNKDPKKHPVVQNGLYVAEMFAAHIARQHVISFIVNNDIIYLWWFDRQHTIQCAGINFVQDLPRFVVLLLIMQRMGYEQWGLHPLFEPKPGHQGEIIVEYEENEDKQDKDNRDKKGQDKKKSKKKRVDLTLDMKLDQRTTHFGLRGRATTVFPVKSKALSALPQRSHFRNKSTEFVAKLFWPEEARQSEPEILEEVYKIANEDPDVLGHVPEMVWFHKFEGTSTAIIRKALGIDDTGSRVLYIIVFRKLDPITTLSGKEFLLAWWEVVKCHRALWKRGVHHRDVSPSNIMVYRLGGRFISVLNDFDLSSIKRFLSSIKDTPKGFERTGTVPFMSLHLLVPEAVAGQVEHEYYHDAESFIWVLTWVCLRYENGKLLRKNRPLDEWLTVDALGCYKEKMAFLGRLRSMRPTPSHQKNFDVAMQCLAVVHNYTGPFASVPADDEVVFKTWLQNHVPEDTLQGNLLSGQ</sequence>
<dbReference type="SUPFAM" id="SSF56112">
    <property type="entry name" value="Protein kinase-like (PK-like)"/>
    <property type="match status" value="1"/>
</dbReference>
<evidence type="ECO:0000259" key="2">
    <source>
        <dbReference type="Pfam" id="PF17667"/>
    </source>
</evidence>